<evidence type="ECO:0000256" key="6">
    <source>
        <dbReference type="SAM" id="MobiDB-lite"/>
    </source>
</evidence>
<dbReference type="Pfam" id="PF00134">
    <property type="entry name" value="Cyclin_N"/>
    <property type="match status" value="1"/>
</dbReference>
<evidence type="ECO:0000256" key="4">
    <source>
        <dbReference type="ARBA" id="ARBA00023306"/>
    </source>
</evidence>
<evidence type="ECO:0000256" key="2">
    <source>
        <dbReference type="ARBA" id="ARBA00022618"/>
    </source>
</evidence>
<dbReference type="InterPro" id="IPR006671">
    <property type="entry name" value="Cyclin_N"/>
</dbReference>
<dbReference type="SMART" id="SM00385">
    <property type="entry name" value="CYCLIN"/>
    <property type="match status" value="2"/>
</dbReference>
<name>A0AAW2MT62_SESRA</name>
<dbReference type="Pfam" id="PF02984">
    <property type="entry name" value="Cyclin_C"/>
    <property type="match status" value="1"/>
</dbReference>
<feature type="compositionally biased region" description="Basic residues" evidence="6">
    <location>
        <begin position="58"/>
        <end position="67"/>
    </location>
</feature>
<dbReference type="AlphaFoldDB" id="A0AAW2MT62"/>
<reference evidence="9" key="1">
    <citation type="submission" date="2020-06" db="EMBL/GenBank/DDBJ databases">
        <authorList>
            <person name="Li T."/>
            <person name="Hu X."/>
            <person name="Zhang T."/>
            <person name="Song X."/>
            <person name="Zhang H."/>
            <person name="Dai N."/>
            <person name="Sheng W."/>
            <person name="Hou X."/>
            <person name="Wei L."/>
        </authorList>
    </citation>
    <scope>NUCLEOTIDE SEQUENCE</scope>
    <source>
        <strain evidence="9">G02</strain>
        <tissue evidence="9">Leaf</tissue>
    </source>
</reference>
<keyword evidence="4" id="KW-0131">Cell cycle</keyword>
<keyword evidence="2" id="KW-0132">Cell division</keyword>
<organism evidence="9">
    <name type="scientific">Sesamum radiatum</name>
    <name type="common">Black benniseed</name>
    <dbReference type="NCBI Taxonomy" id="300843"/>
    <lineage>
        <taxon>Eukaryota</taxon>
        <taxon>Viridiplantae</taxon>
        <taxon>Streptophyta</taxon>
        <taxon>Embryophyta</taxon>
        <taxon>Tracheophyta</taxon>
        <taxon>Spermatophyta</taxon>
        <taxon>Magnoliopsida</taxon>
        <taxon>eudicotyledons</taxon>
        <taxon>Gunneridae</taxon>
        <taxon>Pentapetalae</taxon>
        <taxon>asterids</taxon>
        <taxon>lamiids</taxon>
        <taxon>Lamiales</taxon>
        <taxon>Pedaliaceae</taxon>
        <taxon>Sesamum</taxon>
    </lineage>
</organism>
<dbReference type="FunFam" id="1.10.472.10:FF:000013">
    <property type="entry name" value="Cyclin A1"/>
    <property type="match status" value="1"/>
</dbReference>
<gene>
    <name evidence="9" type="ORF">Sradi_4703900</name>
</gene>
<evidence type="ECO:0000256" key="3">
    <source>
        <dbReference type="ARBA" id="ARBA00023127"/>
    </source>
</evidence>
<dbReference type="SUPFAM" id="SSF47954">
    <property type="entry name" value="Cyclin-like"/>
    <property type="match status" value="2"/>
</dbReference>
<evidence type="ECO:0000256" key="1">
    <source>
        <dbReference type="ARBA" id="ARBA00006955"/>
    </source>
</evidence>
<feature type="region of interest" description="Disordered" evidence="6">
    <location>
        <begin position="1"/>
        <end position="67"/>
    </location>
</feature>
<dbReference type="PROSITE" id="PS00292">
    <property type="entry name" value="CYCLINS"/>
    <property type="match status" value="1"/>
</dbReference>
<feature type="domain" description="Cyclin-like" evidence="7">
    <location>
        <begin position="231"/>
        <end position="319"/>
    </location>
</feature>
<dbReference type="InterPro" id="IPR048258">
    <property type="entry name" value="Cyclins_cyclin-box"/>
</dbReference>
<feature type="compositionally biased region" description="Polar residues" evidence="6">
    <location>
        <begin position="38"/>
        <end position="52"/>
    </location>
</feature>
<evidence type="ECO:0000256" key="5">
    <source>
        <dbReference type="RuleBase" id="RU000383"/>
    </source>
</evidence>
<accession>A0AAW2MT62</accession>
<comment type="similarity">
    <text evidence="1">Belongs to the cyclin family. Cyclin AB subfamily.</text>
</comment>
<sequence length="372" mass="42502">MASKENQVPRANGPPRKRPSECAEGTPVVKKRVVLGEVTNTSSTASGLSQLSGIGKTQKPKPKPKPLLKKTGNEVNLELLLSPGSDEPQKLGYASSIYQHLHSLEVEAKRRPLSNYMEKVQKDISPVMRAILVDWLVEVAEEYKLISDTLYLTVNYIDRYLSTHNLIRNKLQLLGVSCMLVASKYEEITPPHVEDFCYITDNTYTKEEVLHMERNVLRFLDFELGNPTTKTFLRIFSRAAQEKPMFSNLQFDFLCHYLTELSLLDYGCVRHIPSMIAASAIFLARLTIQPKLHPWTQAVQQHTGYRPYELKECILRLHNLQLKSETSSRAVRQKYMDYKASSLEAEETSPVILESELYSFAVLEIFPSWLDF</sequence>
<keyword evidence="3 5" id="KW-0195">Cyclin</keyword>
<evidence type="ECO:0000313" key="9">
    <source>
        <dbReference type="EMBL" id="KAL0334920.1"/>
    </source>
</evidence>
<dbReference type="Gene3D" id="1.10.472.10">
    <property type="entry name" value="Cyclin-like"/>
    <property type="match status" value="2"/>
</dbReference>
<protein>
    <submittedName>
        <fullName evidence="9">Cyclin-A3-1</fullName>
    </submittedName>
</protein>
<evidence type="ECO:0000259" key="8">
    <source>
        <dbReference type="SMART" id="SM01332"/>
    </source>
</evidence>
<evidence type="ECO:0000259" key="7">
    <source>
        <dbReference type="SMART" id="SM00385"/>
    </source>
</evidence>
<proteinExistence type="inferred from homology"/>
<dbReference type="GO" id="GO:0051301">
    <property type="term" value="P:cell division"/>
    <property type="evidence" value="ECO:0007669"/>
    <property type="project" value="UniProtKB-KW"/>
</dbReference>
<dbReference type="InterPro" id="IPR004367">
    <property type="entry name" value="Cyclin_C-dom"/>
</dbReference>
<comment type="caution">
    <text evidence="9">The sequence shown here is derived from an EMBL/GenBank/DDBJ whole genome shotgun (WGS) entry which is preliminary data.</text>
</comment>
<feature type="domain" description="Cyclin C-terminal" evidence="8">
    <location>
        <begin position="227"/>
        <end position="347"/>
    </location>
</feature>
<dbReference type="PANTHER" id="PTHR10177">
    <property type="entry name" value="CYCLINS"/>
    <property type="match status" value="1"/>
</dbReference>
<dbReference type="InterPro" id="IPR036915">
    <property type="entry name" value="Cyclin-like_sf"/>
</dbReference>
<dbReference type="FunFam" id="1.10.472.10:FF:000167">
    <property type="entry name" value="Mitotic cyclin 6"/>
    <property type="match status" value="1"/>
</dbReference>
<dbReference type="EMBL" id="JACGWJ010000021">
    <property type="protein sequence ID" value="KAL0334920.1"/>
    <property type="molecule type" value="Genomic_DNA"/>
</dbReference>
<dbReference type="InterPro" id="IPR039361">
    <property type="entry name" value="Cyclin"/>
</dbReference>
<feature type="domain" description="Cyclin-like" evidence="7">
    <location>
        <begin position="134"/>
        <end position="218"/>
    </location>
</feature>
<reference evidence="9" key="2">
    <citation type="journal article" date="2024" name="Plant">
        <title>Genomic evolution and insights into agronomic trait innovations of Sesamum species.</title>
        <authorList>
            <person name="Miao H."/>
            <person name="Wang L."/>
            <person name="Qu L."/>
            <person name="Liu H."/>
            <person name="Sun Y."/>
            <person name="Le M."/>
            <person name="Wang Q."/>
            <person name="Wei S."/>
            <person name="Zheng Y."/>
            <person name="Lin W."/>
            <person name="Duan Y."/>
            <person name="Cao H."/>
            <person name="Xiong S."/>
            <person name="Wang X."/>
            <person name="Wei L."/>
            <person name="Li C."/>
            <person name="Ma Q."/>
            <person name="Ju M."/>
            <person name="Zhao R."/>
            <person name="Li G."/>
            <person name="Mu C."/>
            <person name="Tian Q."/>
            <person name="Mei H."/>
            <person name="Zhang T."/>
            <person name="Gao T."/>
            <person name="Zhang H."/>
        </authorList>
    </citation>
    <scope>NUCLEOTIDE SEQUENCE</scope>
    <source>
        <strain evidence="9">G02</strain>
    </source>
</reference>
<dbReference type="InterPro" id="IPR013763">
    <property type="entry name" value="Cyclin-like_dom"/>
</dbReference>
<dbReference type="SMART" id="SM01332">
    <property type="entry name" value="Cyclin_C"/>
    <property type="match status" value="1"/>
</dbReference>